<dbReference type="EMBL" id="JAMQGO010000013">
    <property type="protein sequence ID" value="MCM2563598.1"/>
    <property type="molecule type" value="Genomic_DNA"/>
</dbReference>
<comment type="caution">
    <text evidence="1">The sequence shown here is derived from an EMBL/GenBank/DDBJ whole genome shotgun (WGS) entry which is preliminary data.</text>
</comment>
<gene>
    <name evidence="1" type="ORF">M8744_15685</name>
</gene>
<evidence type="ECO:0000313" key="2">
    <source>
        <dbReference type="Proteomes" id="UP001203036"/>
    </source>
</evidence>
<keyword evidence="2" id="KW-1185">Reference proteome</keyword>
<name>A0ACC6A0A1_9RHOB</name>
<evidence type="ECO:0000313" key="1">
    <source>
        <dbReference type="EMBL" id="MCM2563598.1"/>
    </source>
</evidence>
<protein>
    <submittedName>
        <fullName evidence="1">Sulfotransferase family protein</fullName>
    </submittedName>
</protein>
<dbReference type="Proteomes" id="UP001203036">
    <property type="component" value="Unassembled WGS sequence"/>
</dbReference>
<reference evidence="1" key="1">
    <citation type="submission" date="2022-06" db="EMBL/GenBank/DDBJ databases">
        <title>Lutimaribacter sp. EGI FJ00013, a novel bacterium isolated from a salt lake sediment enrichment.</title>
        <authorList>
            <person name="Gao L."/>
            <person name="Fang B.-Z."/>
            <person name="Li W.-J."/>
        </authorList>
    </citation>
    <scope>NUCLEOTIDE SEQUENCE</scope>
    <source>
        <strain evidence="1">EGI FJ00013</strain>
    </source>
</reference>
<proteinExistence type="predicted"/>
<organism evidence="1 2">
    <name type="scientific">Lutimaribacter degradans</name>
    <dbReference type="NCBI Taxonomy" id="2945989"/>
    <lineage>
        <taxon>Bacteria</taxon>
        <taxon>Pseudomonadati</taxon>
        <taxon>Pseudomonadota</taxon>
        <taxon>Alphaproteobacteria</taxon>
        <taxon>Rhodobacterales</taxon>
        <taxon>Roseobacteraceae</taxon>
        <taxon>Lutimaribacter</taxon>
    </lineage>
</organism>
<sequence>MLVDHNKRVVSISVPKTGSTSLHYALMSALKLKFETNGKDPVVYHLSAADIRIIMGPRKFDGYFSFGVTRNPYDRMVSLYHDFHNQRGRIKQDTFEEFVLEAFLKNWTGNVHFRPQTFFLHSSEGQVTKEAFKFEDGLDAIMERLIEELELEDASVGHARKSERSAWQQYYSNPEVVKIVSDFYAADFKNFGYSTEISS</sequence>
<accession>A0ACC6A0A1</accession>